<feature type="chain" id="PRO_5029598296" description="Hyaluronidase" evidence="8">
    <location>
        <begin position="21"/>
        <end position="395"/>
    </location>
</feature>
<keyword evidence="8" id="KW-0732">Signal</keyword>
<dbReference type="PANTHER" id="PTHR11769">
    <property type="entry name" value="HYALURONIDASE"/>
    <property type="match status" value="1"/>
</dbReference>
<dbReference type="InterPro" id="IPR017853">
    <property type="entry name" value="GH"/>
</dbReference>
<organism evidence="9 10">
    <name type="scientific">Haemonchus contortus</name>
    <name type="common">Barber pole worm</name>
    <dbReference type="NCBI Taxonomy" id="6289"/>
    <lineage>
        <taxon>Eukaryota</taxon>
        <taxon>Metazoa</taxon>
        <taxon>Ecdysozoa</taxon>
        <taxon>Nematoda</taxon>
        <taxon>Chromadorea</taxon>
        <taxon>Rhabditida</taxon>
        <taxon>Rhabditina</taxon>
        <taxon>Rhabditomorpha</taxon>
        <taxon>Strongyloidea</taxon>
        <taxon>Trichostrongylidae</taxon>
        <taxon>Haemonchus</taxon>
    </lineage>
</organism>
<evidence type="ECO:0000256" key="3">
    <source>
        <dbReference type="PIRNR" id="PIRNR038193"/>
    </source>
</evidence>
<dbReference type="Gene3D" id="3.20.20.70">
    <property type="entry name" value="Aldolase class I"/>
    <property type="match status" value="1"/>
</dbReference>
<dbReference type="PANTHER" id="PTHR11769:SF35">
    <property type="entry name" value="HYALURONIDASE"/>
    <property type="match status" value="1"/>
</dbReference>
<dbReference type="GO" id="GO:0030214">
    <property type="term" value="P:hyaluronan catabolic process"/>
    <property type="evidence" value="ECO:0007669"/>
    <property type="project" value="TreeGrafter"/>
</dbReference>
<evidence type="ECO:0000256" key="2">
    <source>
        <dbReference type="ARBA" id="ARBA00023157"/>
    </source>
</evidence>
<dbReference type="InterPro" id="IPR018155">
    <property type="entry name" value="Hyaluronidase"/>
</dbReference>
<dbReference type="AlphaFoldDB" id="A0A7I4Y8G3"/>
<proteinExistence type="inferred from homology"/>
<feature type="active site" description="Proton donor" evidence="4">
    <location>
        <position position="126"/>
    </location>
</feature>
<accession>A0A7I4Y8G3</accession>
<dbReference type="EC" id="3.2.1.35" evidence="7"/>
<evidence type="ECO:0000256" key="6">
    <source>
        <dbReference type="PIRSR" id="PIRSR038193-3"/>
    </source>
</evidence>
<dbReference type="Proteomes" id="UP000025227">
    <property type="component" value="Unplaced"/>
</dbReference>
<dbReference type="OrthoDB" id="5796153at2759"/>
<name>A0A7I4Y8G3_HAECO</name>
<protein>
    <recommendedName>
        <fullName evidence="7">Hyaluronidase</fullName>
        <ecNumber evidence="7">3.2.1.35</ecNumber>
    </recommendedName>
</protein>
<evidence type="ECO:0000256" key="5">
    <source>
        <dbReference type="PIRSR" id="PIRSR038193-2"/>
    </source>
</evidence>
<evidence type="ECO:0000256" key="4">
    <source>
        <dbReference type="PIRSR" id="PIRSR038193-1"/>
    </source>
</evidence>
<dbReference type="GO" id="GO:0004415">
    <property type="term" value="F:hyalurononglucosaminidase activity"/>
    <property type="evidence" value="ECO:0007669"/>
    <property type="project" value="UniProtKB-UniRule"/>
</dbReference>
<reference evidence="10" key="1">
    <citation type="submission" date="2020-12" db="UniProtKB">
        <authorList>
            <consortium name="WormBaseParasite"/>
        </authorList>
    </citation>
    <scope>IDENTIFICATION</scope>
    <source>
        <strain evidence="10">MHco3</strain>
    </source>
</reference>
<dbReference type="PRINTS" id="PR00846">
    <property type="entry name" value="GLHYDRLASE56"/>
</dbReference>
<dbReference type="PIRSF" id="PIRSF038193">
    <property type="entry name" value="Hyaluronidase"/>
    <property type="match status" value="1"/>
</dbReference>
<feature type="glycosylation site" description="N-linked (GlcNAc...) asparagine" evidence="5">
    <location>
        <position position="343"/>
    </location>
</feature>
<dbReference type="InterPro" id="IPR013785">
    <property type="entry name" value="Aldolase_TIM"/>
</dbReference>
<keyword evidence="2 6" id="KW-1015">Disulfide bond</keyword>
<feature type="disulfide bond" evidence="6">
    <location>
        <begin position="202"/>
        <end position="215"/>
    </location>
</feature>
<keyword evidence="9" id="KW-1185">Reference proteome</keyword>
<dbReference type="SUPFAM" id="SSF51445">
    <property type="entry name" value="(Trans)glycosidases"/>
    <property type="match status" value="1"/>
</dbReference>
<evidence type="ECO:0000256" key="7">
    <source>
        <dbReference type="RuleBase" id="RU610713"/>
    </source>
</evidence>
<dbReference type="OMA" id="WVRNWDS"/>
<keyword evidence="7" id="KW-0326">Glycosidase</keyword>
<evidence type="ECO:0000256" key="8">
    <source>
        <dbReference type="SAM" id="SignalP"/>
    </source>
</evidence>
<feature type="disulfide bond" evidence="6">
    <location>
        <begin position="33"/>
        <end position="326"/>
    </location>
</feature>
<dbReference type="GO" id="GO:0005975">
    <property type="term" value="P:carbohydrate metabolic process"/>
    <property type="evidence" value="ECO:0007669"/>
    <property type="project" value="UniProtKB-UniRule"/>
</dbReference>
<feature type="signal peptide" evidence="8">
    <location>
        <begin position="1"/>
        <end position="20"/>
    </location>
</feature>
<comment type="catalytic activity">
    <reaction evidence="7">
        <text>Random hydrolysis of (1-&gt;4)-linkages between N-acetyl-beta-D-glucosamine and D-glucuronate residues in hyaluronate.</text>
        <dbReference type="EC" id="3.2.1.35"/>
    </reaction>
</comment>
<comment type="similarity">
    <text evidence="1 3 7">Belongs to the glycosyl hydrolase 56 family.</text>
</comment>
<evidence type="ECO:0000256" key="1">
    <source>
        <dbReference type="ARBA" id="ARBA00008871"/>
    </source>
</evidence>
<evidence type="ECO:0000313" key="9">
    <source>
        <dbReference type="Proteomes" id="UP000025227"/>
    </source>
</evidence>
<dbReference type="WBParaSite" id="HCON_00059850-00001">
    <property type="protein sequence ID" value="HCON_00059850-00001"/>
    <property type="gene ID" value="HCON_00059850"/>
</dbReference>
<sequence length="395" mass="46058">MSLNHITLTVAIFLPVLLDAHFTTYWNIFSWHCKKELEPIVDNFHIIHNTGMNYSGDKVALFYEFTFGRYPYFRDYLITEPINYGTPQNVTSDPDRMQEHLTIAEYNITTTIRGQNYTTLAVVDFEEWRPLFRQNGGRKKVYQDAAKMLVEQAHPSYTPQEVLKAATEEYEESAKEFILETLKKARDLRPYALWGMYGFPYCNYDAGEKDDDYECSKTYQQWNDDMMYIFNESTALFPSIYLGFPATSQQRFRYVQAILREANRIAQKYQPPLPIYPYTKFEYDPLEENCSFYDDYDLCSTLKQPAMMGVDGLIFWSSSRNMKYRCPAIMDFVENKLGPIVQNVTAQYYVPGPFNITEILNFNDTCSTFNVPVTNIQQYGNLCNVSPSNPSNTNP</sequence>
<evidence type="ECO:0000313" key="10">
    <source>
        <dbReference type="WBParaSite" id="HCON_00059850-00001"/>
    </source>
</evidence>
<dbReference type="Pfam" id="PF01630">
    <property type="entry name" value="Glyco_hydro_56"/>
    <property type="match status" value="1"/>
</dbReference>
<keyword evidence="7" id="KW-0378">Hydrolase</keyword>